<dbReference type="GO" id="GO:0044774">
    <property type="term" value="P:mitotic DNA integrity checkpoint signaling"/>
    <property type="evidence" value="ECO:0007669"/>
    <property type="project" value="TreeGrafter"/>
</dbReference>
<dbReference type="PANTHER" id="PTHR46060:SF2">
    <property type="entry name" value="HISTONE-LYSINE N-METHYLTRANSFERASE SETMAR"/>
    <property type="match status" value="1"/>
</dbReference>
<dbReference type="GO" id="GO:0042800">
    <property type="term" value="F:histone H3K4 methyltransferase activity"/>
    <property type="evidence" value="ECO:0007669"/>
    <property type="project" value="TreeGrafter"/>
</dbReference>
<evidence type="ECO:0008006" key="3">
    <source>
        <dbReference type="Google" id="ProtNLM"/>
    </source>
</evidence>
<dbReference type="GO" id="GO:0000729">
    <property type="term" value="P:DNA double-strand break processing"/>
    <property type="evidence" value="ECO:0007669"/>
    <property type="project" value="TreeGrafter"/>
</dbReference>
<dbReference type="GO" id="GO:0000793">
    <property type="term" value="C:condensed chromosome"/>
    <property type="evidence" value="ECO:0007669"/>
    <property type="project" value="TreeGrafter"/>
</dbReference>
<name>A0A7J7YSG4_RHIFE</name>
<dbReference type="GO" id="GO:0006303">
    <property type="term" value="P:double-strand break repair via nonhomologous end joining"/>
    <property type="evidence" value="ECO:0007669"/>
    <property type="project" value="TreeGrafter"/>
</dbReference>
<dbReference type="AlphaFoldDB" id="A0A7J7YSG4"/>
<proteinExistence type="predicted"/>
<protein>
    <recommendedName>
        <fullName evidence="3">Histone-lysine N-methyltransferase SETMAR</fullName>
    </recommendedName>
</protein>
<dbReference type="InterPro" id="IPR036397">
    <property type="entry name" value="RNaseH_sf"/>
</dbReference>
<dbReference type="GO" id="GO:0044547">
    <property type="term" value="F:DNA topoisomerase binding"/>
    <property type="evidence" value="ECO:0007669"/>
    <property type="project" value="TreeGrafter"/>
</dbReference>
<dbReference type="GO" id="GO:0015074">
    <property type="term" value="P:DNA integration"/>
    <property type="evidence" value="ECO:0007669"/>
    <property type="project" value="TreeGrafter"/>
</dbReference>
<dbReference type="Pfam" id="PF01359">
    <property type="entry name" value="Transposase_1"/>
    <property type="match status" value="1"/>
</dbReference>
<dbReference type="GO" id="GO:0000014">
    <property type="term" value="F:single-stranded DNA endodeoxyribonuclease activity"/>
    <property type="evidence" value="ECO:0007669"/>
    <property type="project" value="TreeGrafter"/>
</dbReference>
<dbReference type="InterPro" id="IPR001888">
    <property type="entry name" value="Transposase_1"/>
</dbReference>
<evidence type="ECO:0000313" key="2">
    <source>
        <dbReference type="Proteomes" id="UP000585614"/>
    </source>
</evidence>
<dbReference type="GO" id="GO:0005634">
    <property type="term" value="C:nucleus"/>
    <property type="evidence" value="ECO:0007669"/>
    <property type="project" value="TreeGrafter"/>
</dbReference>
<accession>A0A7J7YSG4</accession>
<dbReference type="Gene3D" id="3.30.420.10">
    <property type="entry name" value="Ribonuclease H-like superfamily/Ribonuclease H"/>
    <property type="match status" value="1"/>
</dbReference>
<evidence type="ECO:0000313" key="1">
    <source>
        <dbReference type="EMBL" id="KAF6364769.1"/>
    </source>
</evidence>
<dbReference type="GO" id="GO:0003697">
    <property type="term" value="F:single-stranded DNA binding"/>
    <property type="evidence" value="ECO:0007669"/>
    <property type="project" value="TreeGrafter"/>
</dbReference>
<dbReference type="InterPro" id="IPR052709">
    <property type="entry name" value="Transposase-MT_Hybrid"/>
</dbReference>
<dbReference type="EMBL" id="JACAGC010000005">
    <property type="protein sequence ID" value="KAF6364769.1"/>
    <property type="molecule type" value="Genomic_DNA"/>
</dbReference>
<gene>
    <name evidence="1" type="ORF">mRhiFer1_009887</name>
</gene>
<dbReference type="Proteomes" id="UP000585614">
    <property type="component" value="Unassembled WGS sequence"/>
</dbReference>
<comment type="caution">
    <text evidence="1">The sequence shown here is derived from an EMBL/GenBank/DDBJ whole genome shotgun (WGS) entry which is preliminary data.</text>
</comment>
<dbReference type="GO" id="GO:0003690">
    <property type="term" value="F:double-stranded DNA binding"/>
    <property type="evidence" value="ECO:0007669"/>
    <property type="project" value="TreeGrafter"/>
</dbReference>
<sequence length="166" mass="19168">MTSSVVGPRRSSKALPKAKLAPKKKTIVTVWWSAADLIHYSFLNPGKTITSEKYAQQIDELHRKLQHLQPAFVNRKGPILLHDNAQPHVAQPMLQKLNKLGYEVLPHPPYSPDLSPTDYHFFKHLDNFLQGKYFHNQQDAENAFQEFVESQSMDFYATRINKFISH</sequence>
<dbReference type="GO" id="GO:0035861">
    <property type="term" value="C:site of double-strand break"/>
    <property type="evidence" value="ECO:0007669"/>
    <property type="project" value="TreeGrafter"/>
</dbReference>
<organism evidence="1 2">
    <name type="scientific">Rhinolophus ferrumequinum</name>
    <name type="common">Greater horseshoe bat</name>
    <dbReference type="NCBI Taxonomy" id="59479"/>
    <lineage>
        <taxon>Eukaryota</taxon>
        <taxon>Metazoa</taxon>
        <taxon>Chordata</taxon>
        <taxon>Craniata</taxon>
        <taxon>Vertebrata</taxon>
        <taxon>Euteleostomi</taxon>
        <taxon>Mammalia</taxon>
        <taxon>Eutheria</taxon>
        <taxon>Laurasiatheria</taxon>
        <taxon>Chiroptera</taxon>
        <taxon>Yinpterochiroptera</taxon>
        <taxon>Rhinolophoidea</taxon>
        <taxon>Rhinolophidae</taxon>
        <taxon>Rhinolophinae</taxon>
        <taxon>Rhinolophus</taxon>
    </lineage>
</organism>
<reference evidence="1 2" key="1">
    <citation type="journal article" date="2020" name="Nature">
        <title>Six reference-quality genomes reveal evolution of bat adaptations.</title>
        <authorList>
            <person name="Jebb D."/>
            <person name="Huang Z."/>
            <person name="Pippel M."/>
            <person name="Hughes G.M."/>
            <person name="Lavrichenko K."/>
            <person name="Devanna P."/>
            <person name="Winkler S."/>
            <person name="Jermiin L.S."/>
            <person name="Skirmuntt E.C."/>
            <person name="Katzourakis A."/>
            <person name="Burkitt-Gray L."/>
            <person name="Ray D.A."/>
            <person name="Sullivan K.A.M."/>
            <person name="Roscito J.G."/>
            <person name="Kirilenko B.M."/>
            <person name="Davalos L.M."/>
            <person name="Corthals A.P."/>
            <person name="Power M.L."/>
            <person name="Jones G."/>
            <person name="Ransome R.D."/>
            <person name="Dechmann D.K.N."/>
            <person name="Locatelli A.G."/>
            <person name="Puechmaille S.J."/>
            <person name="Fedrigo O."/>
            <person name="Jarvis E.D."/>
            <person name="Hiller M."/>
            <person name="Vernes S.C."/>
            <person name="Myers E.W."/>
            <person name="Teeling E.C."/>
        </authorList>
    </citation>
    <scope>NUCLEOTIDE SEQUENCE [LARGE SCALE GENOMIC DNA]</scope>
    <source>
        <strain evidence="1">MRhiFer1</strain>
        <tissue evidence="1">Lung</tissue>
    </source>
</reference>
<dbReference type="PANTHER" id="PTHR46060">
    <property type="entry name" value="MARINER MOS1 TRANSPOSASE-LIKE PROTEIN"/>
    <property type="match status" value="1"/>
</dbReference>
<dbReference type="GO" id="GO:0046975">
    <property type="term" value="F:histone H3K36 methyltransferase activity"/>
    <property type="evidence" value="ECO:0007669"/>
    <property type="project" value="TreeGrafter"/>
</dbReference>
<dbReference type="GO" id="GO:0031297">
    <property type="term" value="P:replication fork processing"/>
    <property type="evidence" value="ECO:0007669"/>
    <property type="project" value="TreeGrafter"/>
</dbReference>